<dbReference type="KEGG" id="ssck:SPSK_02095"/>
<evidence type="ECO:0000313" key="1">
    <source>
        <dbReference type="EMBL" id="KJR86978.1"/>
    </source>
</evidence>
<dbReference type="RefSeq" id="XP_016589654.1">
    <property type="nucleotide sequence ID" value="XM_016728988.1"/>
</dbReference>
<comment type="caution">
    <text evidence="1">The sequence shown here is derived from an EMBL/GenBank/DDBJ whole genome shotgun (WGS) entry which is preliminary data.</text>
</comment>
<proteinExistence type="predicted"/>
<evidence type="ECO:0000313" key="2">
    <source>
        <dbReference type="Proteomes" id="UP000033710"/>
    </source>
</evidence>
<dbReference type="EMBL" id="AXCR01000005">
    <property type="protein sequence ID" value="KJR86978.1"/>
    <property type="molecule type" value="Genomic_DNA"/>
</dbReference>
<sequence>MSRLVLVLGNLQHIWQPSSALPSALVRSTDSMGSNMHRDFRRGSQARAWLRRGDGRDGEYKLQRRNAMPGKHLSRCLGMVSGMA</sequence>
<dbReference type="VEuPathDB" id="FungiDB:SPSK_02095"/>
<dbReference type="GeneID" id="27664265"/>
<dbReference type="AlphaFoldDB" id="A0A0F2MBB4"/>
<reference evidence="1 2" key="2">
    <citation type="journal article" date="2015" name="Eukaryot. Cell">
        <title>Asexual propagation of a virulent clone complex in a human and feline outbreak of sporotrichosis.</title>
        <authorList>
            <person name="Teixeira Mde M."/>
            <person name="Rodrigues A.M."/>
            <person name="Tsui C.K."/>
            <person name="de Almeida L.G."/>
            <person name="Van Diepeningen A.D."/>
            <person name="van den Ende B.G."/>
            <person name="Fernandes G.F."/>
            <person name="Kano R."/>
            <person name="Hamelin R.C."/>
            <person name="Lopes-Bezerra L.M."/>
            <person name="Vasconcelos A.T."/>
            <person name="de Hoog S."/>
            <person name="de Camargo Z.P."/>
            <person name="Felipe M.S."/>
        </authorList>
    </citation>
    <scope>NUCLEOTIDE SEQUENCE [LARGE SCALE GENOMIC DNA]</scope>
    <source>
        <strain evidence="1 2">1099-18</strain>
    </source>
</reference>
<dbReference type="Proteomes" id="UP000033710">
    <property type="component" value="Unassembled WGS sequence"/>
</dbReference>
<gene>
    <name evidence="1" type="ORF">SPSK_02095</name>
</gene>
<protein>
    <submittedName>
        <fullName evidence="1">Uncharacterized protein</fullName>
    </submittedName>
</protein>
<reference evidence="1 2" key="1">
    <citation type="journal article" date="2014" name="BMC Genomics">
        <title>Comparative genomics of the major fungal agents of human and animal Sporotrichosis: Sporothrix schenckii and Sporothrix brasiliensis.</title>
        <authorList>
            <person name="Teixeira M.M."/>
            <person name="de Almeida L.G."/>
            <person name="Kubitschek-Barreira P."/>
            <person name="Alves F.L."/>
            <person name="Kioshima E.S."/>
            <person name="Abadio A.K."/>
            <person name="Fernandes L."/>
            <person name="Derengowski L.S."/>
            <person name="Ferreira K.S."/>
            <person name="Souza R.C."/>
            <person name="Ruiz J.C."/>
            <person name="de Andrade N.C."/>
            <person name="Paes H.C."/>
            <person name="Nicola A.M."/>
            <person name="Albuquerque P."/>
            <person name="Gerber A.L."/>
            <person name="Martins V.P."/>
            <person name="Peconick L.D."/>
            <person name="Neto A.V."/>
            <person name="Chaucanez C.B."/>
            <person name="Silva P.A."/>
            <person name="Cunha O.L."/>
            <person name="de Oliveira F.F."/>
            <person name="dos Santos T.C."/>
            <person name="Barros A.L."/>
            <person name="Soares M.A."/>
            <person name="de Oliveira L.M."/>
            <person name="Marini M.M."/>
            <person name="Villalobos-Duno H."/>
            <person name="Cunha M.M."/>
            <person name="de Hoog S."/>
            <person name="da Silveira J.F."/>
            <person name="Henrissat B."/>
            <person name="Nino-Vega G.A."/>
            <person name="Cisalpino P.S."/>
            <person name="Mora-Montes H.M."/>
            <person name="Almeida S.R."/>
            <person name="Stajich J.E."/>
            <person name="Lopes-Bezerra L.M."/>
            <person name="Vasconcelos A.T."/>
            <person name="Felipe M.S."/>
        </authorList>
    </citation>
    <scope>NUCLEOTIDE SEQUENCE [LARGE SCALE GENOMIC DNA]</scope>
    <source>
        <strain evidence="1 2">1099-18</strain>
    </source>
</reference>
<name>A0A0F2MBB4_SPOSC</name>
<accession>A0A0F2MBB4</accession>
<organism evidence="1 2">
    <name type="scientific">Sporothrix schenckii 1099-18</name>
    <dbReference type="NCBI Taxonomy" id="1397361"/>
    <lineage>
        <taxon>Eukaryota</taxon>
        <taxon>Fungi</taxon>
        <taxon>Dikarya</taxon>
        <taxon>Ascomycota</taxon>
        <taxon>Pezizomycotina</taxon>
        <taxon>Sordariomycetes</taxon>
        <taxon>Sordariomycetidae</taxon>
        <taxon>Ophiostomatales</taxon>
        <taxon>Ophiostomataceae</taxon>
        <taxon>Sporothrix</taxon>
    </lineage>
</organism>